<evidence type="ECO:0000313" key="2">
    <source>
        <dbReference type="EMBL" id="APW60084.1"/>
    </source>
</evidence>
<dbReference type="KEGG" id="pbor:BSF38_01547"/>
<protein>
    <recommendedName>
        <fullName evidence="1">Transposase IS4-like domain-containing protein</fullName>
    </recommendedName>
</protein>
<gene>
    <name evidence="2" type="ORF">BSF38_01547</name>
</gene>
<dbReference type="GO" id="GO:0003677">
    <property type="term" value="F:DNA binding"/>
    <property type="evidence" value="ECO:0007669"/>
    <property type="project" value="InterPro"/>
</dbReference>
<dbReference type="Pfam" id="PF07394">
    <property type="entry name" value="DUF1501"/>
    <property type="match status" value="1"/>
</dbReference>
<evidence type="ECO:0000259" key="1">
    <source>
        <dbReference type="Pfam" id="PF01609"/>
    </source>
</evidence>
<feature type="domain" description="Transposase IS4-like" evidence="1">
    <location>
        <begin position="109"/>
        <end position="285"/>
    </location>
</feature>
<organism evidence="2 3">
    <name type="scientific">Paludisphaera borealis</name>
    <dbReference type="NCBI Taxonomy" id="1387353"/>
    <lineage>
        <taxon>Bacteria</taxon>
        <taxon>Pseudomonadati</taxon>
        <taxon>Planctomycetota</taxon>
        <taxon>Planctomycetia</taxon>
        <taxon>Isosphaerales</taxon>
        <taxon>Isosphaeraceae</taxon>
        <taxon>Paludisphaera</taxon>
    </lineage>
</organism>
<name>A0A1U7CMA7_9BACT</name>
<proteinExistence type="predicted"/>
<dbReference type="GO" id="GO:0006313">
    <property type="term" value="P:DNA transposition"/>
    <property type="evidence" value="ECO:0007669"/>
    <property type="project" value="InterPro"/>
</dbReference>
<dbReference type="Pfam" id="PF01609">
    <property type="entry name" value="DDE_Tnp_1"/>
    <property type="match status" value="1"/>
</dbReference>
<accession>A0A1U7CMA7</accession>
<dbReference type="InterPro" id="IPR002559">
    <property type="entry name" value="Transposase_11"/>
</dbReference>
<dbReference type="NCBIfam" id="NF033579">
    <property type="entry name" value="transpos_IS5_2"/>
    <property type="match status" value="1"/>
</dbReference>
<dbReference type="InterPro" id="IPR010869">
    <property type="entry name" value="DUF1501"/>
</dbReference>
<dbReference type="InterPro" id="IPR053520">
    <property type="entry name" value="Transposase_Tn903"/>
</dbReference>
<reference evidence="3" key="1">
    <citation type="submission" date="2016-12" db="EMBL/GenBank/DDBJ databases">
        <title>Comparative genomics of four Isosphaeraceae planctomycetes: a common pool of plasmids and glycoside hydrolase genes.</title>
        <authorList>
            <person name="Ivanova A."/>
        </authorList>
    </citation>
    <scope>NUCLEOTIDE SEQUENCE [LARGE SCALE GENOMIC DNA]</scope>
    <source>
        <strain evidence="3">PX4</strain>
    </source>
</reference>
<dbReference type="SUPFAM" id="SSF53649">
    <property type="entry name" value="Alkaline phosphatase-like"/>
    <property type="match status" value="1"/>
</dbReference>
<dbReference type="InterPro" id="IPR017850">
    <property type="entry name" value="Alkaline_phosphatase_core_sf"/>
</dbReference>
<sequence>MFQVAYEAACRALPAHRHQFSPKKFTQPQLLACLVLKEFLRLDYRGLAAHLADQADLRDRIGLTVVPHFTTFQKAAQRLLASVPGRRMFDAVLDRAREDGTLKRRVPLAAVDGTGMESRHVSRYYAKRRSAGDSDPARTYAHYPKVVFVVDCKSHMILSAVPGRGPASDLVQFGRAWTQAVRRARIDTLLADADFDAERVHRAVRSHGVRTIIPPKRGRPTDKPPTGWWRRVMKQRFAGLKRKYGQRWQVETVNSMLKRRLGSALRARKHPTQCREIVLRAITHNVMIVRLRVFYRATTDGFATQRRLLDLDGFRAQAYDLLTTPAAQEAFRIDKEDPKTRDRYGRNIYGQSVLLARRLVEAGVRVASISWAPDANATWDTHGNNFTALKNRLLPQLDSALSSLLDDLQTRGRLDRTLVVVMGEFGRSPRVNAGAGRDHWNFGYSLFFAGGGIKAGHVHGASDKIGGRPQLDPVTPAEIIATIYHCLGISADTILHDQFQRPMTVVPDGRPINALLA</sequence>
<dbReference type="PANTHER" id="PTHR43737">
    <property type="entry name" value="BLL7424 PROTEIN"/>
    <property type="match status" value="1"/>
</dbReference>
<dbReference type="GO" id="GO:0004803">
    <property type="term" value="F:transposase activity"/>
    <property type="evidence" value="ECO:0007669"/>
    <property type="project" value="InterPro"/>
</dbReference>
<dbReference type="STRING" id="1387353.BSF38_01547"/>
<dbReference type="AlphaFoldDB" id="A0A1U7CMA7"/>
<dbReference type="PANTHER" id="PTHR43737:SF1">
    <property type="entry name" value="DUF1501 DOMAIN-CONTAINING PROTEIN"/>
    <property type="match status" value="1"/>
</dbReference>
<evidence type="ECO:0000313" key="3">
    <source>
        <dbReference type="Proteomes" id="UP000186309"/>
    </source>
</evidence>
<dbReference type="EMBL" id="CP019082">
    <property type="protein sequence ID" value="APW60084.1"/>
    <property type="molecule type" value="Genomic_DNA"/>
</dbReference>
<keyword evidence="3" id="KW-1185">Reference proteome</keyword>
<dbReference type="Gene3D" id="3.40.720.10">
    <property type="entry name" value="Alkaline Phosphatase, subunit A"/>
    <property type="match status" value="1"/>
</dbReference>
<dbReference type="Proteomes" id="UP000186309">
    <property type="component" value="Chromosome"/>
</dbReference>